<accession>A0A923RUB7</accession>
<name>A0A923RUB7_9FIRM</name>
<feature type="transmembrane region" description="Helical" evidence="1">
    <location>
        <begin position="20"/>
        <end position="37"/>
    </location>
</feature>
<dbReference type="Pfam" id="PF19601">
    <property type="entry name" value="DUF6106"/>
    <property type="match status" value="1"/>
</dbReference>
<dbReference type="Proteomes" id="UP000606720">
    <property type="component" value="Unassembled WGS sequence"/>
</dbReference>
<sequence length="167" mass="19705">MYDFQNTVLLTARPEKSTIVIRYLTLLLAAAGLLGCIWVNPLIFALPAVLLIVLWWWTWFHTNIEYEYTYFDGGIDFDRIRDKRKRKNMISIHMDQVEQIAPVGDGSLRSAHQDTNVKFMDYSSRKQGRKFYEIIWKDSGDTICIRFEPNEKFLDSISIKYGRKVKR</sequence>
<feature type="transmembrane region" description="Helical" evidence="1">
    <location>
        <begin position="42"/>
        <end position="60"/>
    </location>
</feature>
<evidence type="ECO:0000313" key="3">
    <source>
        <dbReference type="Proteomes" id="UP000606720"/>
    </source>
</evidence>
<dbReference type="InterPro" id="IPR046088">
    <property type="entry name" value="DUF6106"/>
</dbReference>
<proteinExistence type="predicted"/>
<organism evidence="2 3">
    <name type="scientific">Roseburia zhanii</name>
    <dbReference type="NCBI Taxonomy" id="2763064"/>
    <lineage>
        <taxon>Bacteria</taxon>
        <taxon>Bacillati</taxon>
        <taxon>Bacillota</taxon>
        <taxon>Clostridia</taxon>
        <taxon>Lachnospirales</taxon>
        <taxon>Lachnospiraceae</taxon>
        <taxon>Roseburia</taxon>
    </lineage>
</organism>
<gene>
    <name evidence="2" type="ORF">H8S17_02365</name>
</gene>
<dbReference type="RefSeq" id="WP_186866065.1">
    <property type="nucleotide sequence ID" value="NZ_JACOPH010000001.1"/>
</dbReference>
<evidence type="ECO:0000313" key="2">
    <source>
        <dbReference type="EMBL" id="MBC5713064.1"/>
    </source>
</evidence>
<keyword evidence="1" id="KW-0812">Transmembrane</keyword>
<keyword evidence="3" id="KW-1185">Reference proteome</keyword>
<dbReference type="EMBL" id="JACOPH010000001">
    <property type="protein sequence ID" value="MBC5713064.1"/>
    <property type="molecule type" value="Genomic_DNA"/>
</dbReference>
<keyword evidence="1" id="KW-1133">Transmembrane helix</keyword>
<dbReference type="AlphaFoldDB" id="A0A923RUB7"/>
<reference evidence="2" key="1">
    <citation type="submission" date="2020-08" db="EMBL/GenBank/DDBJ databases">
        <title>Genome public.</title>
        <authorList>
            <person name="Liu C."/>
            <person name="Sun Q."/>
        </authorList>
    </citation>
    <scope>NUCLEOTIDE SEQUENCE</scope>
    <source>
        <strain evidence="2">BX1005</strain>
    </source>
</reference>
<comment type="caution">
    <text evidence="2">The sequence shown here is derived from an EMBL/GenBank/DDBJ whole genome shotgun (WGS) entry which is preliminary data.</text>
</comment>
<keyword evidence="1" id="KW-0472">Membrane</keyword>
<evidence type="ECO:0000256" key="1">
    <source>
        <dbReference type="SAM" id="Phobius"/>
    </source>
</evidence>
<protein>
    <submittedName>
        <fullName evidence="2">Uncharacterized protein</fullName>
    </submittedName>
</protein>